<dbReference type="PANTHER" id="PTHR45887:SF1">
    <property type="entry name" value="TRANSLATION INITIATION FACTOR EIF-2B SUBUNIT EPSILON"/>
    <property type="match status" value="1"/>
</dbReference>
<dbReference type="Proteomes" id="UP001054889">
    <property type="component" value="Unassembled WGS sequence"/>
</dbReference>
<evidence type="ECO:0000313" key="10">
    <source>
        <dbReference type="Proteomes" id="UP001054889"/>
    </source>
</evidence>
<dbReference type="Gene3D" id="1.25.40.180">
    <property type="match status" value="1"/>
</dbReference>
<evidence type="ECO:0000256" key="1">
    <source>
        <dbReference type="ARBA" id="ARBA00004514"/>
    </source>
</evidence>
<feature type="region of interest" description="Disordered" evidence="7">
    <location>
        <begin position="249"/>
        <end position="284"/>
    </location>
</feature>
<dbReference type="Pfam" id="PF25084">
    <property type="entry name" value="LbH_EIF2B"/>
    <property type="match status" value="1"/>
</dbReference>
<feature type="compositionally biased region" description="Low complexity" evidence="7">
    <location>
        <begin position="211"/>
        <end position="221"/>
    </location>
</feature>
<dbReference type="InterPro" id="IPR051956">
    <property type="entry name" value="eIF2B_epsilon"/>
</dbReference>
<reference evidence="9" key="2">
    <citation type="submission" date="2021-12" db="EMBL/GenBank/DDBJ databases">
        <title>Resequencing data analysis of finger millet.</title>
        <authorList>
            <person name="Hatakeyama M."/>
            <person name="Aluri S."/>
            <person name="Balachadran M.T."/>
            <person name="Sivarajan S.R."/>
            <person name="Poveda L."/>
            <person name="Shimizu-Inatsugi R."/>
            <person name="Schlapbach R."/>
            <person name="Sreeman S.M."/>
            <person name="Shimizu K.K."/>
        </authorList>
    </citation>
    <scope>NUCLEOTIDE SEQUENCE</scope>
</reference>
<reference evidence="9" key="1">
    <citation type="journal article" date="2018" name="DNA Res.">
        <title>Multiple hybrid de novo genome assembly of finger millet, an orphan allotetraploid crop.</title>
        <authorList>
            <person name="Hatakeyama M."/>
            <person name="Aluri S."/>
            <person name="Balachadran M.T."/>
            <person name="Sivarajan S.R."/>
            <person name="Patrignani A."/>
            <person name="Gruter S."/>
            <person name="Poveda L."/>
            <person name="Shimizu-Inatsugi R."/>
            <person name="Baeten J."/>
            <person name="Francoijs K.J."/>
            <person name="Nataraja K.N."/>
            <person name="Reddy Y.A.N."/>
            <person name="Phadnis S."/>
            <person name="Ravikumar R.L."/>
            <person name="Schlapbach R."/>
            <person name="Sreeman S.M."/>
            <person name="Shimizu K.K."/>
        </authorList>
    </citation>
    <scope>NUCLEOTIDE SEQUENCE</scope>
</reference>
<dbReference type="GO" id="GO:0005829">
    <property type="term" value="C:cytosol"/>
    <property type="evidence" value="ECO:0007669"/>
    <property type="project" value="UniProtKB-SubCell"/>
</dbReference>
<proteinExistence type="inferred from homology"/>
<comment type="similarity">
    <text evidence="2">Belongs to the eIF-2B gamma/epsilon subunits family.</text>
</comment>
<evidence type="ECO:0000256" key="6">
    <source>
        <dbReference type="ARBA" id="ARBA00046432"/>
    </source>
</evidence>
<dbReference type="InterPro" id="IPR016024">
    <property type="entry name" value="ARM-type_fold"/>
</dbReference>
<evidence type="ECO:0000256" key="2">
    <source>
        <dbReference type="ARBA" id="ARBA00007878"/>
    </source>
</evidence>
<dbReference type="GO" id="GO:0005085">
    <property type="term" value="F:guanyl-nucleotide exchange factor activity"/>
    <property type="evidence" value="ECO:0007669"/>
    <property type="project" value="InterPro"/>
</dbReference>
<evidence type="ECO:0000256" key="7">
    <source>
        <dbReference type="SAM" id="MobiDB-lite"/>
    </source>
</evidence>
<dbReference type="CDD" id="cd11558">
    <property type="entry name" value="W2_eIF2B_epsilon"/>
    <property type="match status" value="1"/>
</dbReference>
<keyword evidence="3" id="KW-0963">Cytoplasm</keyword>
<organism evidence="9 10">
    <name type="scientific">Eleusine coracana subsp. coracana</name>
    <dbReference type="NCBI Taxonomy" id="191504"/>
    <lineage>
        <taxon>Eukaryota</taxon>
        <taxon>Viridiplantae</taxon>
        <taxon>Streptophyta</taxon>
        <taxon>Embryophyta</taxon>
        <taxon>Tracheophyta</taxon>
        <taxon>Spermatophyta</taxon>
        <taxon>Magnoliopsida</taxon>
        <taxon>Liliopsida</taxon>
        <taxon>Poales</taxon>
        <taxon>Poaceae</taxon>
        <taxon>PACMAD clade</taxon>
        <taxon>Chloridoideae</taxon>
        <taxon>Cynodonteae</taxon>
        <taxon>Eleusininae</taxon>
        <taxon>Eleusine</taxon>
    </lineage>
</organism>
<dbReference type="Gene3D" id="2.160.10.10">
    <property type="entry name" value="Hexapeptide repeat proteins"/>
    <property type="match status" value="1"/>
</dbReference>
<dbReference type="GO" id="GO:0031369">
    <property type="term" value="F:translation initiation factor binding"/>
    <property type="evidence" value="ECO:0007669"/>
    <property type="project" value="InterPro"/>
</dbReference>
<dbReference type="CDD" id="cd05787">
    <property type="entry name" value="LbH_eIF2B_epsilon"/>
    <property type="match status" value="1"/>
</dbReference>
<dbReference type="SUPFAM" id="SSF48371">
    <property type="entry name" value="ARM repeat"/>
    <property type="match status" value="1"/>
</dbReference>
<accession>A0AAV5CM01</accession>
<comment type="caution">
    <text evidence="9">The sequence shown here is derived from an EMBL/GenBank/DDBJ whole genome shotgun (WGS) entry which is preliminary data.</text>
</comment>
<protein>
    <recommendedName>
        <fullName evidence="4">Translation initiation factor eIF2B subunit epsilon</fullName>
    </recommendedName>
    <alternativeName>
        <fullName evidence="5">eIF2B GDP-GTP exchange factor subunit epsilon</fullName>
    </alternativeName>
</protein>
<evidence type="ECO:0000256" key="5">
    <source>
        <dbReference type="ARBA" id="ARBA00044345"/>
    </source>
</evidence>
<evidence type="ECO:0000259" key="8">
    <source>
        <dbReference type="PROSITE" id="PS51363"/>
    </source>
</evidence>
<dbReference type="SMART" id="SM00515">
    <property type="entry name" value="eIF5C"/>
    <property type="match status" value="1"/>
</dbReference>
<dbReference type="InterPro" id="IPR003307">
    <property type="entry name" value="W2_domain"/>
</dbReference>
<sequence length="722" mass="78576">MCDYEPVAVRDDHLGLAVAWRRTAVGTHGCERLLKKHEGEKMKGISVLFKPPEFPTNVILSHSAQIGANSVVGSATNIGDHCKISNSVIGEGCKIEKNVVINGSYIWDNVIIEDGCKVNYSLICDGVHLRAGAVVEFGSILSFKVEVGKNVTIPAHSKVSLLPQPSNEDSDEELEYADTSSGVTDSPSLSSTRSNGDQVTAPSEEEDSGTSDETGTSGVVGYIWTSGDSGVLEEWRQSIAPIPKEKLEEMRHACSAGDDDGSEGELNNPTVPDSDNESADAIDDEDDPFAKFEKEVEETFQRALNGVSQDNLILEINGLRLSYSLQHADCAGAVFYSVTKSALVAAQSTNDTLLKTTAEALGKWKDLLRNYAKTVDEEMEILLKFEEMCQETTKEFTPLFSKILPFLYDKEIVSEDAILRWAEEKEHADESDKVFVKQSEAFIQAVCCHFPLPSCTRRGRPAWLPPSAAAAGQSANASLKPMNMSWVPKCKGVSSLCVGDKKTSLTSDSSLFGALDLYWEERMLPLSLILTEIETDIETDIEKPLPLPCLLPLSSATALLLEGGDGKKRVMKIQTKNLLSLLRENGASPADVAAIATRVPAYTAMLIDGVRELDELNLWASWSSSSAERSVVEMEMGGSGSGGRCTTWVMGQSRHTVGWCRFSRASVCGSRSSSSSHLNVTATGLPVLIQRVREFRVNLLDLHAFSFAPKGYFMFICVLAKL</sequence>
<dbReference type="AlphaFoldDB" id="A0AAV5CM01"/>
<dbReference type="EMBL" id="BQKI01000007">
    <property type="protein sequence ID" value="GJM99533.1"/>
    <property type="molecule type" value="Genomic_DNA"/>
</dbReference>
<dbReference type="InterPro" id="IPR044123">
    <property type="entry name" value="W2_eIF2B_epsilon"/>
</dbReference>
<evidence type="ECO:0000256" key="4">
    <source>
        <dbReference type="ARBA" id="ARBA00044144"/>
    </source>
</evidence>
<dbReference type="InterPro" id="IPR056764">
    <property type="entry name" value="LbH_EIF2B3/5"/>
</dbReference>
<gene>
    <name evidence="9" type="primary">ga16641</name>
    <name evidence="9" type="ORF">PR202_ga16641</name>
</gene>
<keyword evidence="10" id="KW-1185">Reference proteome</keyword>
<dbReference type="SUPFAM" id="SSF51161">
    <property type="entry name" value="Trimeric LpxA-like enzymes"/>
    <property type="match status" value="1"/>
</dbReference>
<dbReference type="GO" id="GO:0005851">
    <property type="term" value="C:eukaryotic translation initiation factor 2B complex"/>
    <property type="evidence" value="ECO:0007669"/>
    <property type="project" value="TreeGrafter"/>
</dbReference>
<feature type="compositionally biased region" description="Polar residues" evidence="7">
    <location>
        <begin position="178"/>
        <end position="201"/>
    </location>
</feature>
<evidence type="ECO:0000256" key="3">
    <source>
        <dbReference type="ARBA" id="ARBA00022490"/>
    </source>
</evidence>
<dbReference type="FunFam" id="2.160.10.10:FF:000029">
    <property type="entry name" value="Trimeric LpxA-like enzyme"/>
    <property type="match status" value="1"/>
</dbReference>
<feature type="domain" description="W2" evidence="8">
    <location>
        <begin position="286"/>
        <end position="456"/>
    </location>
</feature>
<feature type="region of interest" description="Disordered" evidence="7">
    <location>
        <begin position="160"/>
        <end position="222"/>
    </location>
</feature>
<evidence type="ECO:0000313" key="9">
    <source>
        <dbReference type="EMBL" id="GJM99533.1"/>
    </source>
</evidence>
<dbReference type="Pfam" id="PF02020">
    <property type="entry name" value="W2"/>
    <property type="match status" value="1"/>
</dbReference>
<dbReference type="PANTHER" id="PTHR45887">
    <property type="entry name" value="TRANSLATION INITIATION FACTOR EIF-2B SUBUNIT EPSILON"/>
    <property type="match status" value="1"/>
</dbReference>
<name>A0AAV5CM01_ELECO</name>
<feature type="compositionally biased region" description="Acidic residues" evidence="7">
    <location>
        <begin position="274"/>
        <end position="284"/>
    </location>
</feature>
<dbReference type="GO" id="GO:0003743">
    <property type="term" value="F:translation initiation factor activity"/>
    <property type="evidence" value="ECO:0007669"/>
    <property type="project" value="TreeGrafter"/>
</dbReference>
<comment type="subunit">
    <text evidence="6">Component of the translation initiation factor 2B (eIF2B) complex which is a heterodecamer of two sets of five different subunits: alpha, beta, gamma, delta and epsilon. Subunits alpha, beta and delta comprise a regulatory subcomplex and subunits epsilon and gamma comprise a catalytic subcomplex. Within the complex, the hexameric regulatory complex resides at the center, with the two heterodimeric catalytic subcomplexes bound on opposite sides.</text>
</comment>
<dbReference type="PROSITE" id="PS51363">
    <property type="entry name" value="W2"/>
    <property type="match status" value="1"/>
</dbReference>
<dbReference type="FunFam" id="1.25.40.180:FF:000022">
    <property type="entry name" value="Translation initiation factor eIF-2B epsilon subunit"/>
    <property type="match status" value="1"/>
</dbReference>
<dbReference type="InterPro" id="IPR011004">
    <property type="entry name" value="Trimer_LpxA-like_sf"/>
</dbReference>
<comment type="subcellular location">
    <subcellularLocation>
        <location evidence="1">Cytoplasm</location>
        <location evidence="1">Cytosol</location>
    </subcellularLocation>
</comment>